<accession>A0A2T6ZIA7</accession>
<name>A0A2T6ZIA7_TUBBO</name>
<feature type="region of interest" description="Disordered" evidence="1">
    <location>
        <begin position="1"/>
        <end position="23"/>
    </location>
</feature>
<reference evidence="2 3" key="1">
    <citation type="submission" date="2017-04" db="EMBL/GenBank/DDBJ databases">
        <title>Draft genome sequence of Tuber borchii Vittad., a whitish edible truffle.</title>
        <authorList>
            <consortium name="DOE Joint Genome Institute"/>
            <person name="Murat C."/>
            <person name="Kuo A."/>
            <person name="Barry K.W."/>
            <person name="Clum A."/>
            <person name="Dockter R.B."/>
            <person name="Fauchery L."/>
            <person name="Iotti M."/>
            <person name="Kohler A."/>
            <person name="Labutti K."/>
            <person name="Lindquist E.A."/>
            <person name="Lipzen A."/>
            <person name="Ohm R.A."/>
            <person name="Wang M."/>
            <person name="Grigoriev I.V."/>
            <person name="Zambonelli A."/>
            <person name="Martin F.M."/>
        </authorList>
    </citation>
    <scope>NUCLEOTIDE SEQUENCE [LARGE SCALE GENOMIC DNA]</scope>
    <source>
        <strain evidence="2 3">Tbo3840</strain>
    </source>
</reference>
<evidence type="ECO:0000256" key="1">
    <source>
        <dbReference type="SAM" id="MobiDB-lite"/>
    </source>
</evidence>
<protein>
    <submittedName>
        <fullName evidence="2">Uncharacterized protein</fullName>
    </submittedName>
</protein>
<comment type="caution">
    <text evidence="2">The sequence shown here is derived from an EMBL/GenBank/DDBJ whole genome shotgun (WGS) entry which is preliminary data.</text>
</comment>
<keyword evidence="3" id="KW-1185">Reference proteome</keyword>
<dbReference type="EMBL" id="NESQ01000243">
    <property type="protein sequence ID" value="PUU75221.1"/>
    <property type="molecule type" value="Genomic_DNA"/>
</dbReference>
<proteinExistence type="predicted"/>
<dbReference type="AlphaFoldDB" id="A0A2T6ZIA7"/>
<sequence length="156" mass="17258">MIIRGRRGAYKETNDGEAPPQTRLSRASCKIIQRQGMLASIDTHASLLRTSNIPFCGNRSSTGTIEIANPQPENESRYSTASTPQNLSKIPLPPARRNKVGPEVKHPNQSVRVQNRPSPWRFIANPRQTSNYSNAQQQANPVKKCDTCTLAPRGLP</sequence>
<organism evidence="2 3">
    <name type="scientific">Tuber borchii</name>
    <name type="common">White truffle</name>
    <dbReference type="NCBI Taxonomy" id="42251"/>
    <lineage>
        <taxon>Eukaryota</taxon>
        <taxon>Fungi</taxon>
        <taxon>Dikarya</taxon>
        <taxon>Ascomycota</taxon>
        <taxon>Pezizomycotina</taxon>
        <taxon>Pezizomycetes</taxon>
        <taxon>Pezizales</taxon>
        <taxon>Tuberaceae</taxon>
        <taxon>Tuber</taxon>
    </lineage>
</organism>
<feature type="compositionally biased region" description="Polar residues" evidence="1">
    <location>
        <begin position="126"/>
        <end position="140"/>
    </location>
</feature>
<evidence type="ECO:0000313" key="2">
    <source>
        <dbReference type="EMBL" id="PUU75221.1"/>
    </source>
</evidence>
<feature type="region of interest" description="Disordered" evidence="1">
    <location>
        <begin position="58"/>
        <end position="143"/>
    </location>
</feature>
<feature type="compositionally biased region" description="Polar residues" evidence="1">
    <location>
        <begin position="107"/>
        <end position="117"/>
    </location>
</feature>
<evidence type="ECO:0000313" key="3">
    <source>
        <dbReference type="Proteomes" id="UP000244722"/>
    </source>
</evidence>
<dbReference type="Proteomes" id="UP000244722">
    <property type="component" value="Unassembled WGS sequence"/>
</dbReference>
<gene>
    <name evidence="2" type="ORF">B9Z19DRAFT_1154611</name>
</gene>
<feature type="compositionally biased region" description="Polar residues" evidence="1">
    <location>
        <begin position="71"/>
        <end position="88"/>
    </location>
</feature>